<accession>A0A348WF51</accession>
<sequence length="136" mass="14841">MMKLSLLIGLALLAAFLWVRLAPSDPARWHQLPDPEPAPRGPGHVLARLEAQAGEMAALDAIIRDTARTQVLAGSVEAGMITYVTRSKWWGFPDYTTLARRGDDLVLYARLRFGASDFGVNAARVGEWRGRLGQGG</sequence>
<name>A0A348WF51_9RHOB</name>
<dbReference type="InterPro" id="IPR010865">
    <property type="entry name" value="DUF1499"/>
</dbReference>
<reference evidence="1 2" key="1">
    <citation type="journal article" date="2018" name="Nat. Biotechnol.">
        <title>A standardized bacterial taxonomy based on genome phylogeny substantially revises the tree of life.</title>
        <authorList>
            <person name="Parks D.H."/>
            <person name="Chuvochina M."/>
            <person name="Waite D.W."/>
            <person name="Rinke C."/>
            <person name="Skarshewski A."/>
            <person name="Chaumeil P.A."/>
            <person name="Hugenholtz P."/>
        </authorList>
    </citation>
    <scope>NUCLEOTIDE SEQUENCE [LARGE SCALE GENOMIC DNA]</scope>
    <source>
        <strain evidence="1">UBA9169</strain>
    </source>
</reference>
<dbReference type="AlphaFoldDB" id="A0A348WF51"/>
<dbReference type="Proteomes" id="UP000264719">
    <property type="component" value="Unassembled WGS sequence"/>
</dbReference>
<organism evidence="1 2">
    <name type="scientific">Roseovarius nubinhibens</name>
    <dbReference type="NCBI Taxonomy" id="314263"/>
    <lineage>
        <taxon>Bacteria</taxon>
        <taxon>Pseudomonadati</taxon>
        <taxon>Pseudomonadota</taxon>
        <taxon>Alphaproteobacteria</taxon>
        <taxon>Rhodobacterales</taxon>
        <taxon>Roseobacteraceae</taxon>
        <taxon>Roseovarius</taxon>
    </lineage>
</organism>
<comment type="caution">
    <text evidence="1">The sequence shown here is derived from an EMBL/GenBank/DDBJ whole genome shotgun (WGS) entry which is preliminary data.</text>
</comment>
<evidence type="ECO:0000313" key="2">
    <source>
        <dbReference type="Proteomes" id="UP000264719"/>
    </source>
</evidence>
<gene>
    <name evidence="1" type="ORF">DCS45_14995</name>
</gene>
<dbReference type="EMBL" id="DMVW01000138">
    <property type="protein sequence ID" value="HAR53163.1"/>
    <property type="molecule type" value="Genomic_DNA"/>
</dbReference>
<dbReference type="RefSeq" id="WP_339852608.1">
    <property type="nucleotide sequence ID" value="NZ_CAXAXR010000003.1"/>
</dbReference>
<evidence type="ECO:0000313" key="1">
    <source>
        <dbReference type="EMBL" id="HAR53163.1"/>
    </source>
</evidence>
<dbReference type="Pfam" id="PF07386">
    <property type="entry name" value="DUF1499"/>
    <property type="match status" value="1"/>
</dbReference>
<proteinExistence type="predicted"/>
<protein>
    <submittedName>
        <fullName evidence="1">DUF1499 domain-containing protein</fullName>
    </submittedName>
</protein>